<dbReference type="STRING" id="158898.SAMN04488548_134204"/>
<dbReference type="RefSeq" id="WP_024497890.1">
    <property type="nucleotide sequence ID" value="NZ_FNLM01000034.1"/>
</dbReference>
<reference evidence="3 4" key="1">
    <citation type="submission" date="2016-10" db="EMBL/GenBank/DDBJ databases">
        <authorList>
            <person name="de Groot N.N."/>
        </authorList>
    </citation>
    <scope>NUCLEOTIDE SEQUENCE [LARGE SCALE GENOMIC DNA]</scope>
    <source>
        <strain evidence="3 4">DSM 44215</strain>
    </source>
</reference>
<dbReference type="GO" id="GO:0003677">
    <property type="term" value="F:DNA binding"/>
    <property type="evidence" value="ECO:0007669"/>
    <property type="project" value="UniProtKB-KW"/>
</dbReference>
<name>A0A1H2H0F0_9ACTN</name>
<sequence length="121" mass="13563">MSEQRRIGYHWNLRQRMADHNLWKTTELIPLLKSRGINLSNAQVHRLVTGTPERIPARTFAALCDILECTPNDLFEPYVEMRAAATADAPANPADLGVGEKRSVARRIKIVRDDGNDGTPT</sequence>
<dbReference type="Proteomes" id="UP000183180">
    <property type="component" value="Unassembled WGS sequence"/>
</dbReference>
<dbReference type="AlphaFoldDB" id="A0A1H2H0F0"/>
<dbReference type="EMBL" id="FNLM01000034">
    <property type="protein sequence ID" value="SDU25255.1"/>
    <property type="molecule type" value="Genomic_DNA"/>
</dbReference>
<reference evidence="2 5" key="2">
    <citation type="submission" date="2023-08" db="EMBL/GenBank/DDBJ databases">
        <title>Bioegradation of LLDPE and BLDPE plastic by marine bacteria from coast plastic debris.</title>
        <authorList>
            <person name="Rong Z."/>
        </authorList>
    </citation>
    <scope>NUCLEOTIDE SEQUENCE [LARGE SCALE GENOMIC DNA]</scope>
    <source>
        <strain evidence="2 5">Z-2</strain>
    </source>
</reference>
<evidence type="ECO:0000313" key="5">
    <source>
        <dbReference type="Proteomes" id="UP001265083"/>
    </source>
</evidence>
<dbReference type="OrthoDB" id="3626437at2"/>
<evidence type="ECO:0000313" key="4">
    <source>
        <dbReference type="Proteomes" id="UP000183180"/>
    </source>
</evidence>
<evidence type="ECO:0000259" key="1">
    <source>
        <dbReference type="Pfam" id="PF13443"/>
    </source>
</evidence>
<keyword evidence="5" id="KW-1185">Reference proteome</keyword>
<dbReference type="Pfam" id="PF13443">
    <property type="entry name" value="HTH_26"/>
    <property type="match status" value="1"/>
</dbReference>
<accession>A0A1H2H0F0</accession>
<dbReference type="Proteomes" id="UP001265083">
    <property type="component" value="Unassembled WGS sequence"/>
</dbReference>
<organism evidence="3 4">
    <name type="scientific">Gordonia westfalica</name>
    <dbReference type="NCBI Taxonomy" id="158898"/>
    <lineage>
        <taxon>Bacteria</taxon>
        <taxon>Bacillati</taxon>
        <taxon>Actinomycetota</taxon>
        <taxon>Actinomycetes</taxon>
        <taxon>Mycobacteriales</taxon>
        <taxon>Gordoniaceae</taxon>
        <taxon>Gordonia</taxon>
    </lineage>
</organism>
<evidence type="ECO:0000313" key="2">
    <source>
        <dbReference type="EMBL" id="MDS1114931.1"/>
    </source>
</evidence>
<dbReference type="GeneID" id="77172647"/>
<evidence type="ECO:0000313" key="3">
    <source>
        <dbReference type="EMBL" id="SDU25255.1"/>
    </source>
</evidence>
<dbReference type="InterPro" id="IPR001387">
    <property type="entry name" value="Cro/C1-type_HTH"/>
</dbReference>
<gene>
    <name evidence="2" type="ORF">RD149_14260</name>
    <name evidence="3" type="ORF">SAMN04488548_134204</name>
</gene>
<proteinExistence type="predicted"/>
<keyword evidence="3" id="KW-0238">DNA-binding</keyword>
<protein>
    <submittedName>
        <fullName evidence="3">DNA-binding transcriptional regulator, XRE family</fullName>
    </submittedName>
    <submittedName>
        <fullName evidence="2">Helix-turn-helix transcriptional regulator</fullName>
    </submittedName>
</protein>
<feature type="domain" description="HTH cro/C1-type" evidence="1">
    <location>
        <begin position="12"/>
        <end position="77"/>
    </location>
</feature>
<dbReference type="EMBL" id="JAVLUS010000011">
    <property type="protein sequence ID" value="MDS1114931.1"/>
    <property type="molecule type" value="Genomic_DNA"/>
</dbReference>